<feature type="compositionally biased region" description="Basic and acidic residues" evidence="1">
    <location>
        <begin position="127"/>
        <end position="138"/>
    </location>
</feature>
<reference evidence="2" key="1">
    <citation type="submission" date="2015-04" db="UniProtKB">
        <authorList>
            <consortium name="EnsemblPlants"/>
        </authorList>
    </citation>
    <scope>IDENTIFICATION</scope>
    <source>
        <strain evidence="2">SL10</strain>
    </source>
</reference>
<evidence type="ECO:0000313" key="3">
    <source>
        <dbReference type="Proteomes" id="UP000006591"/>
    </source>
</evidence>
<dbReference type="Proteomes" id="UP000006591">
    <property type="component" value="Chromosome 8"/>
</dbReference>
<dbReference type="EnsemblPlants" id="ONIVA08G19110.1">
    <property type="protein sequence ID" value="ONIVA08G19110.1"/>
    <property type="gene ID" value="ONIVA08G19110"/>
</dbReference>
<sequence>MTSLVLLRSSLPNAAVARSVVAGHRRHRVVARSARSSLRRRQLSSAPSSTVVSEVVVAGRRVIDVIGSRCRCCRQIRRQPRSSSPAVVIAMPRRIRPVRHVVEDAVVSLLPSCSPPAPIGRPASTRARPERQRRMAMR</sequence>
<dbReference type="AlphaFoldDB" id="A0A0E0ID14"/>
<name>A0A0E0ID14_ORYNI</name>
<evidence type="ECO:0000313" key="2">
    <source>
        <dbReference type="EnsemblPlants" id="ONIVA08G19110.1"/>
    </source>
</evidence>
<dbReference type="HOGENOM" id="CLU_1858491_0_0_1"/>
<evidence type="ECO:0000256" key="1">
    <source>
        <dbReference type="SAM" id="MobiDB-lite"/>
    </source>
</evidence>
<accession>A0A0E0ID14</accession>
<dbReference type="OMA" id="CRCCRQI"/>
<organism evidence="2">
    <name type="scientific">Oryza nivara</name>
    <name type="common">Indian wild rice</name>
    <name type="synonym">Oryza sativa f. spontanea</name>
    <dbReference type="NCBI Taxonomy" id="4536"/>
    <lineage>
        <taxon>Eukaryota</taxon>
        <taxon>Viridiplantae</taxon>
        <taxon>Streptophyta</taxon>
        <taxon>Embryophyta</taxon>
        <taxon>Tracheophyta</taxon>
        <taxon>Spermatophyta</taxon>
        <taxon>Magnoliopsida</taxon>
        <taxon>Liliopsida</taxon>
        <taxon>Poales</taxon>
        <taxon>Poaceae</taxon>
        <taxon>BOP clade</taxon>
        <taxon>Oryzoideae</taxon>
        <taxon>Oryzeae</taxon>
        <taxon>Oryzinae</taxon>
        <taxon>Oryza</taxon>
    </lineage>
</organism>
<dbReference type="Gramene" id="ONIVA08G19110.1">
    <property type="protein sequence ID" value="ONIVA08G19110.1"/>
    <property type="gene ID" value="ONIVA08G19110"/>
</dbReference>
<protein>
    <submittedName>
        <fullName evidence="2">Uncharacterized protein</fullName>
    </submittedName>
</protein>
<proteinExistence type="predicted"/>
<feature type="region of interest" description="Disordered" evidence="1">
    <location>
        <begin position="117"/>
        <end position="138"/>
    </location>
</feature>
<reference evidence="2" key="2">
    <citation type="submission" date="2018-04" db="EMBL/GenBank/DDBJ databases">
        <title>OnivRS2 (Oryza nivara Reference Sequence Version 2).</title>
        <authorList>
            <person name="Zhang J."/>
            <person name="Kudrna D."/>
            <person name="Lee S."/>
            <person name="Talag J."/>
            <person name="Rajasekar S."/>
            <person name="Welchert J."/>
            <person name="Hsing Y.-I."/>
            <person name="Wing R.A."/>
        </authorList>
    </citation>
    <scope>NUCLEOTIDE SEQUENCE [LARGE SCALE GENOMIC DNA]</scope>
    <source>
        <strain evidence="2">SL10</strain>
    </source>
</reference>
<keyword evidence="3" id="KW-1185">Reference proteome</keyword>